<evidence type="ECO:0000313" key="1">
    <source>
        <dbReference type="EMBL" id="MBR7837752.1"/>
    </source>
</evidence>
<accession>A0A941ETE4</accession>
<dbReference type="Gene3D" id="3.30.110.150">
    <property type="entry name" value="SepF-like protein"/>
    <property type="match status" value="1"/>
</dbReference>
<dbReference type="InterPro" id="IPR007561">
    <property type="entry name" value="Cell_div_SepF/SepF-rel"/>
</dbReference>
<keyword evidence="1" id="KW-0131">Cell cycle</keyword>
<proteinExistence type="predicted"/>
<dbReference type="Proteomes" id="UP000675781">
    <property type="component" value="Unassembled WGS sequence"/>
</dbReference>
<keyword evidence="1" id="KW-0132">Cell division</keyword>
<dbReference type="GO" id="GO:0090529">
    <property type="term" value="P:cell septum assembly"/>
    <property type="evidence" value="ECO:0007669"/>
    <property type="project" value="InterPro"/>
</dbReference>
<organism evidence="1 2">
    <name type="scientific">Actinospica durhamensis</name>
    <dbReference type="NCBI Taxonomy" id="1508375"/>
    <lineage>
        <taxon>Bacteria</taxon>
        <taxon>Bacillati</taxon>
        <taxon>Actinomycetota</taxon>
        <taxon>Actinomycetes</taxon>
        <taxon>Catenulisporales</taxon>
        <taxon>Actinospicaceae</taxon>
        <taxon>Actinospica</taxon>
    </lineage>
</organism>
<gene>
    <name evidence="1" type="ORF">KDL01_31030</name>
</gene>
<dbReference type="RefSeq" id="WP_212532219.1">
    <property type="nucleotide sequence ID" value="NZ_JAGSOG010000227.1"/>
</dbReference>
<dbReference type="EMBL" id="JAGSOG010000227">
    <property type="protein sequence ID" value="MBR7837752.1"/>
    <property type="molecule type" value="Genomic_DNA"/>
</dbReference>
<protein>
    <submittedName>
        <fullName evidence="1">Cell division protein SepF</fullName>
    </submittedName>
</protein>
<evidence type="ECO:0000313" key="2">
    <source>
        <dbReference type="Proteomes" id="UP000675781"/>
    </source>
</evidence>
<reference evidence="1" key="1">
    <citation type="submission" date="2021-04" db="EMBL/GenBank/DDBJ databases">
        <title>Genome based classification of Actinospica acidithermotolerans sp. nov., an actinobacterium isolated from an Indonesian hot spring.</title>
        <authorList>
            <person name="Kusuma A.B."/>
            <person name="Putra K.E."/>
            <person name="Nafisah S."/>
            <person name="Loh J."/>
            <person name="Nouioui I."/>
            <person name="Goodfellow M."/>
        </authorList>
    </citation>
    <scope>NUCLEOTIDE SEQUENCE</scope>
    <source>
        <strain evidence="1">CSCA 57</strain>
    </source>
</reference>
<sequence length="264" mass="28367">MVRDGEAHTAFTGRLIELLRKGDDRAGDLLTLGDVYRSLHLRLRADGLPLPQQRGTATADLLGLVRNGQPALLEPAALTEEMAALLASGSPRGRLAGVEELGEWLIGTDPRCVLAARLALEEVAARDNPQVAAAARGLLSTVTASPAQPAPLPAHVATEDAEAEPFSDVLVEDDRTAHVIVQALIDRKVKLFSPRTYNEARVFGEAYRNGEIVAVHFYNMESSDVQRIYDFSSGLSAAVDGKVVELTLDPPMSIVTSRSVGWPQ</sequence>
<name>A0A941ETE4_9ACTN</name>
<dbReference type="Pfam" id="PF04472">
    <property type="entry name" value="SepF"/>
    <property type="match status" value="1"/>
</dbReference>
<keyword evidence="2" id="KW-1185">Reference proteome</keyword>
<dbReference type="AlphaFoldDB" id="A0A941ETE4"/>
<dbReference type="InterPro" id="IPR038594">
    <property type="entry name" value="SepF-like_sf"/>
</dbReference>
<comment type="caution">
    <text evidence="1">The sequence shown here is derived from an EMBL/GenBank/DDBJ whole genome shotgun (WGS) entry which is preliminary data.</text>
</comment>